<comment type="similarity">
    <text evidence="1">Belongs to the short-chain dehydrogenases/reductases (SDR) family.</text>
</comment>
<dbReference type="Pfam" id="PF13561">
    <property type="entry name" value="adh_short_C2"/>
    <property type="match status" value="1"/>
</dbReference>
<dbReference type="InterPro" id="IPR036291">
    <property type="entry name" value="NAD(P)-bd_dom_sf"/>
</dbReference>
<dbReference type="PANTHER" id="PTHR24321">
    <property type="entry name" value="DEHYDROGENASES, SHORT CHAIN"/>
    <property type="match status" value="1"/>
</dbReference>
<dbReference type="SUPFAM" id="SSF51735">
    <property type="entry name" value="NAD(P)-binding Rossmann-fold domains"/>
    <property type="match status" value="1"/>
</dbReference>
<accession>A0ABD6CQR1</accession>
<dbReference type="SMART" id="SM00822">
    <property type="entry name" value="PKS_KR"/>
    <property type="match status" value="1"/>
</dbReference>
<dbReference type="CDD" id="cd05233">
    <property type="entry name" value="SDR_c"/>
    <property type="match status" value="1"/>
</dbReference>
<keyword evidence="3" id="KW-0520">NAD</keyword>
<dbReference type="PRINTS" id="PR00080">
    <property type="entry name" value="SDRFAMILY"/>
</dbReference>
<evidence type="ECO:0000256" key="1">
    <source>
        <dbReference type="ARBA" id="ARBA00006484"/>
    </source>
</evidence>
<dbReference type="Gene3D" id="3.40.50.720">
    <property type="entry name" value="NAD(P)-binding Rossmann-like Domain"/>
    <property type="match status" value="1"/>
</dbReference>
<comment type="caution">
    <text evidence="5">The sequence shown here is derived from an EMBL/GenBank/DDBJ whole genome shotgun (WGS) entry which is preliminary data.</text>
</comment>
<dbReference type="FunFam" id="3.40.50.720:FF:000084">
    <property type="entry name" value="Short-chain dehydrogenase reductase"/>
    <property type="match status" value="1"/>
</dbReference>
<organism evidence="5 6">
    <name type="scientific">Halobellus rarus</name>
    <dbReference type="NCBI Taxonomy" id="1126237"/>
    <lineage>
        <taxon>Archaea</taxon>
        <taxon>Methanobacteriati</taxon>
        <taxon>Methanobacteriota</taxon>
        <taxon>Stenosarchaea group</taxon>
        <taxon>Halobacteria</taxon>
        <taxon>Halobacteriales</taxon>
        <taxon>Haloferacaceae</taxon>
        <taxon>Halobellus</taxon>
    </lineage>
</organism>
<dbReference type="InterPro" id="IPR020904">
    <property type="entry name" value="Sc_DH/Rdtase_CS"/>
</dbReference>
<proteinExistence type="inferred from homology"/>
<name>A0ABD6CQR1_9EURY</name>
<dbReference type="AlphaFoldDB" id="A0ABD6CQR1"/>
<dbReference type="EC" id="1.1.1.-" evidence="5"/>
<evidence type="ECO:0000259" key="4">
    <source>
        <dbReference type="SMART" id="SM00822"/>
    </source>
</evidence>
<reference evidence="5 6" key="1">
    <citation type="journal article" date="2019" name="Int. J. Syst. Evol. Microbiol.">
        <title>The Global Catalogue of Microorganisms (GCM) 10K type strain sequencing project: providing services to taxonomists for standard genome sequencing and annotation.</title>
        <authorList>
            <consortium name="The Broad Institute Genomics Platform"/>
            <consortium name="The Broad Institute Genome Sequencing Center for Infectious Disease"/>
            <person name="Wu L."/>
            <person name="Ma J."/>
        </authorList>
    </citation>
    <scope>NUCLEOTIDE SEQUENCE [LARGE SCALE GENOMIC DNA]</scope>
    <source>
        <strain evidence="5 6">CGMCC 1.12121</strain>
    </source>
</reference>
<keyword evidence="2 5" id="KW-0560">Oxidoreductase</keyword>
<dbReference type="InterPro" id="IPR002347">
    <property type="entry name" value="SDR_fam"/>
</dbReference>
<dbReference type="PANTHER" id="PTHR24321:SF8">
    <property type="entry name" value="ESTRADIOL 17-BETA-DEHYDROGENASE 8-RELATED"/>
    <property type="match status" value="1"/>
</dbReference>
<dbReference type="PRINTS" id="PR00081">
    <property type="entry name" value="GDHRDH"/>
</dbReference>
<evidence type="ECO:0000256" key="3">
    <source>
        <dbReference type="ARBA" id="ARBA00023027"/>
    </source>
</evidence>
<evidence type="ECO:0000313" key="5">
    <source>
        <dbReference type="EMBL" id="MFD1599749.1"/>
    </source>
</evidence>
<dbReference type="GO" id="GO:0016491">
    <property type="term" value="F:oxidoreductase activity"/>
    <property type="evidence" value="ECO:0007669"/>
    <property type="project" value="UniProtKB-KW"/>
</dbReference>
<sequence>MNPENTAVVTGAATGIGAAIAERLAADGAHVVVSDIADGSETVARIEAAGGSAEFREADVTDEGEMRSLFEGLDLDILVNNAAYYAPLVTDKKRFDEIPAEEWDTVLAVNAKGTFLASKHALDAFDGRGSIVNISSSVVTMGVPGFLHYVASKGAVLAMTRAMAAEVGDIGVRVNAVMPGFTWSEASQQAGDEYLDDYVDKQDLDRVVEPEDIAGVVAFLAGPDSGIMTGQAINADPGLSYY</sequence>
<dbReference type="EMBL" id="JBHUDK010000010">
    <property type="protein sequence ID" value="MFD1599749.1"/>
    <property type="molecule type" value="Genomic_DNA"/>
</dbReference>
<protein>
    <submittedName>
        <fullName evidence="5">SDR family NAD(P)-dependent oxidoreductase</fullName>
        <ecNumber evidence="5">1.1.1.-</ecNumber>
    </submittedName>
</protein>
<keyword evidence="6" id="KW-1185">Reference proteome</keyword>
<dbReference type="Proteomes" id="UP001597085">
    <property type="component" value="Unassembled WGS sequence"/>
</dbReference>
<evidence type="ECO:0000313" key="6">
    <source>
        <dbReference type="Proteomes" id="UP001597085"/>
    </source>
</evidence>
<gene>
    <name evidence="5" type="ORF">ACFSBX_12365</name>
</gene>
<dbReference type="PROSITE" id="PS00061">
    <property type="entry name" value="ADH_SHORT"/>
    <property type="match status" value="1"/>
</dbReference>
<dbReference type="InterPro" id="IPR057326">
    <property type="entry name" value="KR_dom"/>
</dbReference>
<feature type="domain" description="Ketoreductase" evidence="4">
    <location>
        <begin position="5"/>
        <end position="186"/>
    </location>
</feature>
<evidence type="ECO:0000256" key="2">
    <source>
        <dbReference type="ARBA" id="ARBA00023002"/>
    </source>
</evidence>
<dbReference type="RefSeq" id="WP_256420624.1">
    <property type="nucleotide sequence ID" value="NZ_JANHDI010000004.1"/>
</dbReference>